<accession>A0A0N1HMB8</accession>
<dbReference type="Proteomes" id="UP000038010">
    <property type="component" value="Unassembled WGS sequence"/>
</dbReference>
<feature type="compositionally biased region" description="Basic and acidic residues" evidence="1">
    <location>
        <begin position="51"/>
        <end position="66"/>
    </location>
</feature>
<name>A0A0N1HMB8_9EURO</name>
<evidence type="ECO:0000256" key="1">
    <source>
        <dbReference type="SAM" id="MobiDB-lite"/>
    </source>
</evidence>
<gene>
    <name evidence="2" type="ORF">AB675_11093</name>
</gene>
<reference evidence="2 3" key="1">
    <citation type="submission" date="2015-06" db="EMBL/GenBank/DDBJ databases">
        <title>Draft genome of the ant-associated black yeast Phialophora attae CBS 131958.</title>
        <authorList>
            <person name="Moreno L.F."/>
            <person name="Stielow B.J."/>
            <person name="de Hoog S."/>
            <person name="Vicente V.A."/>
            <person name="Weiss V.A."/>
            <person name="de Vries M."/>
            <person name="Cruz L.M."/>
            <person name="Souza E.M."/>
        </authorList>
    </citation>
    <scope>NUCLEOTIDE SEQUENCE [LARGE SCALE GENOMIC DNA]</scope>
    <source>
        <strain evidence="2 3">CBS 131958</strain>
    </source>
</reference>
<sequence>MPRPRWGNVHPPVDIGISRSAQIRMDDVVQREQQDAALAIAFQLRLDEEQRQCAKEARNQKDKVESRTTTPAEDSESITPCTNLNMISSLRVPQSDKPTTASNKSVPFTICDTCGQRITCHRLGGCWLKERPAEKTINGNKW</sequence>
<feature type="compositionally biased region" description="Polar residues" evidence="1">
    <location>
        <begin position="67"/>
        <end position="85"/>
    </location>
</feature>
<dbReference type="VEuPathDB" id="FungiDB:AB675_11093"/>
<proteinExistence type="predicted"/>
<feature type="region of interest" description="Disordered" evidence="1">
    <location>
        <begin position="51"/>
        <end position="85"/>
    </location>
</feature>
<dbReference type="EMBL" id="LFJN01000036">
    <property type="protein sequence ID" value="KPI35874.1"/>
    <property type="molecule type" value="Genomic_DNA"/>
</dbReference>
<dbReference type="GeneID" id="28731790"/>
<dbReference type="RefSeq" id="XP_017995837.1">
    <property type="nucleotide sequence ID" value="XM_018139910.1"/>
</dbReference>
<evidence type="ECO:0000313" key="2">
    <source>
        <dbReference type="EMBL" id="KPI35874.1"/>
    </source>
</evidence>
<evidence type="ECO:0000313" key="3">
    <source>
        <dbReference type="Proteomes" id="UP000038010"/>
    </source>
</evidence>
<keyword evidence="3" id="KW-1185">Reference proteome</keyword>
<organism evidence="2 3">
    <name type="scientific">Cyphellophora attinorum</name>
    <dbReference type="NCBI Taxonomy" id="1664694"/>
    <lineage>
        <taxon>Eukaryota</taxon>
        <taxon>Fungi</taxon>
        <taxon>Dikarya</taxon>
        <taxon>Ascomycota</taxon>
        <taxon>Pezizomycotina</taxon>
        <taxon>Eurotiomycetes</taxon>
        <taxon>Chaetothyriomycetidae</taxon>
        <taxon>Chaetothyriales</taxon>
        <taxon>Cyphellophoraceae</taxon>
        <taxon>Cyphellophora</taxon>
    </lineage>
</organism>
<comment type="caution">
    <text evidence="2">The sequence shown here is derived from an EMBL/GenBank/DDBJ whole genome shotgun (WGS) entry which is preliminary data.</text>
</comment>
<protein>
    <submittedName>
        <fullName evidence="2">Uncharacterized protein</fullName>
    </submittedName>
</protein>
<dbReference type="AlphaFoldDB" id="A0A0N1HMB8"/>